<dbReference type="Pfam" id="PF00106">
    <property type="entry name" value="adh_short"/>
    <property type="match status" value="1"/>
</dbReference>
<evidence type="ECO:0000313" key="4">
    <source>
        <dbReference type="Proteomes" id="UP001214553"/>
    </source>
</evidence>
<dbReference type="Proteomes" id="UP001214553">
    <property type="component" value="Chromosome"/>
</dbReference>
<dbReference type="SUPFAM" id="SSF51735">
    <property type="entry name" value="NAD(P)-binding Rossmann-fold domains"/>
    <property type="match status" value="1"/>
</dbReference>
<evidence type="ECO:0000256" key="2">
    <source>
        <dbReference type="ARBA" id="ARBA00023002"/>
    </source>
</evidence>
<protein>
    <submittedName>
        <fullName evidence="3">SDR family NAD(P)-dependent oxidoreductase</fullName>
    </submittedName>
</protein>
<evidence type="ECO:0000313" key="3">
    <source>
        <dbReference type="EMBL" id="WEG08603.1"/>
    </source>
</evidence>
<name>A0ABY8BWQ8_9MICO</name>
<dbReference type="InterPro" id="IPR020904">
    <property type="entry name" value="Sc_DH/Rdtase_CS"/>
</dbReference>
<proteinExistence type="inferred from homology"/>
<keyword evidence="2" id="KW-0560">Oxidoreductase</keyword>
<dbReference type="InterPro" id="IPR002347">
    <property type="entry name" value="SDR_fam"/>
</dbReference>
<keyword evidence="4" id="KW-1185">Reference proteome</keyword>
<sequence>MTLDQPFAGRTALVTGATGGIGLEIAQALAERGARVILPARNREKGESIAAGIPGSTVADLDLASLDSVRAFAVSLDEPIHLCVLNAGIVLLGDRARHLTADGYELHWQTNLLAQAALVRGILPLLHAGNARIAVQCSLAAAVGRLYWDDLQGERRYGPFRAYAQSKLALGLFGLELARREPGLHVALCHPGIAPATAIAAPLRALLPDRLVDAVVRRLGNPPAQAAEPALAALGVDAASGGFYGPRGLLQLSGHPRRLRLYRRLRDAVAARRVWRAIEHEL</sequence>
<dbReference type="PANTHER" id="PTHR24320">
    <property type="entry name" value="RETINOL DEHYDROGENASE"/>
    <property type="match status" value="1"/>
</dbReference>
<reference evidence="3 4" key="1">
    <citation type="submission" date="2023-03" db="EMBL/GenBank/DDBJ databases">
        <title>Genome sequence of Microbacterium sp. KACC 23027.</title>
        <authorList>
            <person name="Kim S."/>
            <person name="Heo J."/>
            <person name="Kwon S.-W."/>
        </authorList>
    </citation>
    <scope>NUCLEOTIDE SEQUENCE [LARGE SCALE GENOMIC DNA]</scope>
    <source>
        <strain evidence="3 4">KACC 23027</strain>
    </source>
</reference>
<dbReference type="Gene3D" id="3.40.50.720">
    <property type="entry name" value="NAD(P)-binding Rossmann-like Domain"/>
    <property type="match status" value="1"/>
</dbReference>
<organism evidence="3 4">
    <name type="scientific">Microbacterium horticulturae</name>
    <dbReference type="NCBI Taxonomy" id="3028316"/>
    <lineage>
        <taxon>Bacteria</taxon>
        <taxon>Bacillati</taxon>
        <taxon>Actinomycetota</taxon>
        <taxon>Actinomycetes</taxon>
        <taxon>Micrococcales</taxon>
        <taxon>Microbacteriaceae</taxon>
        <taxon>Microbacterium</taxon>
    </lineage>
</organism>
<comment type="similarity">
    <text evidence="1">Belongs to the short-chain dehydrogenases/reductases (SDR) family.</text>
</comment>
<evidence type="ECO:0000256" key="1">
    <source>
        <dbReference type="ARBA" id="ARBA00006484"/>
    </source>
</evidence>
<dbReference type="RefSeq" id="WP_275277931.1">
    <property type="nucleotide sequence ID" value="NZ_CP119108.1"/>
</dbReference>
<dbReference type="EMBL" id="CP119108">
    <property type="protein sequence ID" value="WEG08603.1"/>
    <property type="molecule type" value="Genomic_DNA"/>
</dbReference>
<dbReference type="PANTHER" id="PTHR24320:SF148">
    <property type="entry name" value="NAD(P)-BINDING ROSSMANN-FOLD SUPERFAMILY PROTEIN"/>
    <property type="match status" value="1"/>
</dbReference>
<gene>
    <name evidence="3" type="ORF">PU630_15360</name>
</gene>
<dbReference type="PROSITE" id="PS00061">
    <property type="entry name" value="ADH_SHORT"/>
    <property type="match status" value="1"/>
</dbReference>
<accession>A0ABY8BWQ8</accession>
<dbReference type="InterPro" id="IPR036291">
    <property type="entry name" value="NAD(P)-bd_dom_sf"/>
</dbReference>
<dbReference type="PRINTS" id="PR00081">
    <property type="entry name" value="GDHRDH"/>
</dbReference>